<accession>A0A1I8GN90</accession>
<name>A0A1I8GN90_9PLAT</name>
<organism evidence="22 23">
    <name type="scientific">Macrostomum lignano</name>
    <dbReference type="NCBI Taxonomy" id="282301"/>
    <lineage>
        <taxon>Eukaryota</taxon>
        <taxon>Metazoa</taxon>
        <taxon>Spiralia</taxon>
        <taxon>Lophotrochozoa</taxon>
        <taxon>Platyhelminthes</taxon>
        <taxon>Rhabditophora</taxon>
        <taxon>Macrostomorpha</taxon>
        <taxon>Macrostomida</taxon>
        <taxon>Macrostomidae</taxon>
        <taxon>Macrostomum</taxon>
    </lineage>
</organism>
<dbReference type="Gene3D" id="3.40.50.1010">
    <property type="entry name" value="5'-nuclease"/>
    <property type="match status" value="1"/>
</dbReference>
<comment type="similarity">
    <text evidence="5 19">Belongs to the RNR ribonuclease family.</text>
</comment>
<dbReference type="Pfam" id="PF17849">
    <property type="entry name" value="OB_Dis3"/>
    <property type="match status" value="1"/>
</dbReference>
<keyword evidence="12" id="KW-0271">Exosome</keyword>
<dbReference type="PANTHER" id="PTHR23355:SF30">
    <property type="entry name" value="DIS3-LIKE EXONUCLEASE 1"/>
    <property type="match status" value="1"/>
</dbReference>
<keyword evidence="11" id="KW-0378">Hydrolase</keyword>
<dbReference type="AlphaFoldDB" id="A0A1I8GN90"/>
<dbReference type="GO" id="GO:0019899">
    <property type="term" value="F:enzyme binding"/>
    <property type="evidence" value="ECO:0007669"/>
    <property type="project" value="UniProtKB-ARBA"/>
</dbReference>
<comment type="catalytic activity">
    <reaction evidence="1">
        <text>Exonucleolytic cleavage in the 3'- to 5'-direction to yield nucleoside 5'-phosphates.</text>
        <dbReference type="EC" id="3.1.13.1"/>
    </reaction>
</comment>
<evidence type="ECO:0000256" key="16">
    <source>
        <dbReference type="ARBA" id="ARBA00023242"/>
    </source>
</evidence>
<keyword evidence="22" id="KW-1185">Reference proteome</keyword>
<evidence type="ECO:0000256" key="8">
    <source>
        <dbReference type="ARBA" id="ARBA00022490"/>
    </source>
</evidence>
<dbReference type="GO" id="GO:0016075">
    <property type="term" value="P:rRNA catabolic process"/>
    <property type="evidence" value="ECO:0007669"/>
    <property type="project" value="TreeGrafter"/>
</dbReference>
<evidence type="ECO:0000259" key="21">
    <source>
        <dbReference type="SMART" id="SM00955"/>
    </source>
</evidence>
<dbReference type="GO" id="GO:0006364">
    <property type="term" value="P:rRNA processing"/>
    <property type="evidence" value="ECO:0007669"/>
    <property type="project" value="UniProtKB-KW"/>
</dbReference>
<reference evidence="23" key="1">
    <citation type="submission" date="2016-11" db="UniProtKB">
        <authorList>
            <consortium name="WormBaseParasite"/>
        </authorList>
    </citation>
    <scope>IDENTIFICATION</scope>
</reference>
<evidence type="ECO:0000256" key="1">
    <source>
        <dbReference type="ARBA" id="ARBA00001849"/>
    </source>
</evidence>
<feature type="region of interest" description="Disordered" evidence="20">
    <location>
        <begin position="1077"/>
        <end position="1100"/>
    </location>
</feature>
<dbReference type="FunFam" id="3.40.50.1010:FF:000021">
    <property type="entry name" value="DIS3-like exonuclease 1 isoform X1"/>
    <property type="match status" value="1"/>
</dbReference>
<dbReference type="GO" id="GO:0003723">
    <property type="term" value="F:RNA binding"/>
    <property type="evidence" value="ECO:0007669"/>
    <property type="project" value="UniProtKB-KW"/>
</dbReference>
<protein>
    <recommendedName>
        <fullName evidence="7">DIS3-like exonuclease 1</fullName>
        <ecNumber evidence="6">3.1.13.1</ecNumber>
    </recommendedName>
    <alternativeName>
        <fullName evidence="17">Protein DIS3 homolog</fullName>
    </alternativeName>
    <alternativeName>
        <fullName evidence="18">Ribosomal RNA-processing protein 44</fullName>
    </alternativeName>
</protein>
<evidence type="ECO:0000256" key="12">
    <source>
        <dbReference type="ARBA" id="ARBA00022835"/>
    </source>
</evidence>
<dbReference type="CDD" id="cd09862">
    <property type="entry name" value="PIN_Rrp44-like"/>
    <property type="match status" value="1"/>
</dbReference>
<dbReference type="InterPro" id="IPR012340">
    <property type="entry name" value="NA-bd_OB-fold"/>
</dbReference>
<feature type="compositionally biased region" description="Basic and acidic residues" evidence="20">
    <location>
        <begin position="1153"/>
        <end position="1179"/>
    </location>
</feature>
<evidence type="ECO:0000256" key="9">
    <source>
        <dbReference type="ARBA" id="ARBA00022552"/>
    </source>
</evidence>
<evidence type="ECO:0000256" key="5">
    <source>
        <dbReference type="ARBA" id="ARBA00005785"/>
    </source>
</evidence>
<evidence type="ECO:0000256" key="4">
    <source>
        <dbReference type="ARBA" id="ARBA00004496"/>
    </source>
</evidence>
<evidence type="ECO:0000256" key="17">
    <source>
        <dbReference type="ARBA" id="ARBA00077221"/>
    </source>
</evidence>
<proteinExistence type="inferred from homology"/>
<dbReference type="PROSITE" id="PS01175">
    <property type="entry name" value="RIBONUCLEASE_II"/>
    <property type="match status" value="1"/>
</dbReference>
<dbReference type="SUPFAM" id="SSF50249">
    <property type="entry name" value="Nucleic acid-binding proteins"/>
    <property type="match status" value="2"/>
</dbReference>
<dbReference type="FunFam" id="2.40.50.700:FF:000001">
    <property type="entry name" value="Exosome complex exonuclease exoribonuclease (Rrp44)"/>
    <property type="match status" value="1"/>
</dbReference>
<evidence type="ECO:0000313" key="22">
    <source>
        <dbReference type="Proteomes" id="UP000095280"/>
    </source>
</evidence>
<evidence type="ECO:0000256" key="14">
    <source>
        <dbReference type="ARBA" id="ARBA00022842"/>
    </source>
</evidence>
<evidence type="ECO:0000256" key="2">
    <source>
        <dbReference type="ARBA" id="ARBA00001946"/>
    </source>
</evidence>
<feature type="region of interest" description="Disordered" evidence="20">
    <location>
        <begin position="1141"/>
        <end position="1192"/>
    </location>
</feature>
<dbReference type="GO" id="GO:0008859">
    <property type="term" value="F:exoribonuclease II activity"/>
    <property type="evidence" value="ECO:0007669"/>
    <property type="project" value="UniProtKB-EC"/>
</dbReference>
<keyword evidence="9" id="KW-0698">rRNA processing</keyword>
<comment type="cofactor">
    <cofactor evidence="2">
        <name>Mg(2+)</name>
        <dbReference type="ChEBI" id="CHEBI:18420"/>
    </cofactor>
</comment>
<comment type="subcellular location">
    <subcellularLocation>
        <location evidence="4">Cytoplasm</location>
    </subcellularLocation>
    <subcellularLocation>
        <location evidence="3">Nucleus</location>
    </subcellularLocation>
</comment>
<dbReference type="PANTHER" id="PTHR23355">
    <property type="entry name" value="RIBONUCLEASE"/>
    <property type="match status" value="1"/>
</dbReference>
<dbReference type="InterPro" id="IPR050180">
    <property type="entry name" value="RNR_Ribonuclease"/>
</dbReference>
<dbReference type="InterPro" id="IPR041505">
    <property type="entry name" value="Dis3_CSD2"/>
</dbReference>
<dbReference type="InterPro" id="IPR001900">
    <property type="entry name" value="RNase_II/R"/>
</dbReference>
<dbReference type="SMART" id="SM00955">
    <property type="entry name" value="RNB"/>
    <property type="match status" value="1"/>
</dbReference>
<evidence type="ECO:0000256" key="18">
    <source>
        <dbReference type="ARBA" id="ARBA00077930"/>
    </source>
</evidence>
<dbReference type="InterPro" id="IPR033771">
    <property type="entry name" value="Rrp44_CSD1"/>
</dbReference>
<dbReference type="GO" id="GO:0000177">
    <property type="term" value="C:cytoplasmic exosome (RNase complex)"/>
    <property type="evidence" value="ECO:0007669"/>
    <property type="project" value="TreeGrafter"/>
</dbReference>
<keyword evidence="14" id="KW-0460">Magnesium</keyword>
<keyword evidence="8" id="KW-0963">Cytoplasm</keyword>
<dbReference type="GO" id="GO:0000956">
    <property type="term" value="P:nuclear-transcribed mRNA catabolic process"/>
    <property type="evidence" value="ECO:0007669"/>
    <property type="project" value="UniProtKB-ARBA"/>
</dbReference>
<evidence type="ECO:0000256" key="15">
    <source>
        <dbReference type="ARBA" id="ARBA00022884"/>
    </source>
</evidence>
<keyword evidence="13" id="KW-0269">Exonuclease</keyword>
<dbReference type="WBParaSite" id="maker-uti_cns_0002566-snap-gene-0.11-mRNA-1">
    <property type="protein sequence ID" value="maker-uti_cns_0002566-snap-gene-0.11-mRNA-1"/>
    <property type="gene ID" value="maker-uti_cns_0002566-snap-gene-0.11"/>
</dbReference>
<evidence type="ECO:0000256" key="11">
    <source>
        <dbReference type="ARBA" id="ARBA00022801"/>
    </source>
</evidence>
<keyword evidence="16" id="KW-0539">Nucleus</keyword>
<dbReference type="Pfam" id="PF00773">
    <property type="entry name" value="RNB"/>
    <property type="match status" value="1"/>
</dbReference>
<feature type="domain" description="RNB" evidence="21">
    <location>
        <begin position="479"/>
        <end position="955"/>
    </location>
</feature>
<dbReference type="EC" id="3.1.13.1" evidence="6"/>
<evidence type="ECO:0000256" key="10">
    <source>
        <dbReference type="ARBA" id="ARBA00022722"/>
    </source>
</evidence>
<dbReference type="Proteomes" id="UP000095280">
    <property type="component" value="Unplaced"/>
</dbReference>
<keyword evidence="10" id="KW-0540">Nuclease</keyword>
<keyword evidence="15" id="KW-0694">RNA-binding</keyword>
<dbReference type="GO" id="GO:0000176">
    <property type="term" value="C:nuclear exosome (RNase complex)"/>
    <property type="evidence" value="ECO:0007669"/>
    <property type="project" value="UniProtKB-ARBA"/>
</dbReference>
<evidence type="ECO:0000256" key="6">
    <source>
        <dbReference type="ARBA" id="ARBA00012163"/>
    </source>
</evidence>
<evidence type="ECO:0000256" key="19">
    <source>
        <dbReference type="RuleBase" id="RU003901"/>
    </source>
</evidence>
<evidence type="ECO:0000256" key="7">
    <source>
        <dbReference type="ARBA" id="ARBA00016366"/>
    </source>
</evidence>
<evidence type="ECO:0000256" key="20">
    <source>
        <dbReference type="SAM" id="MobiDB-lite"/>
    </source>
</evidence>
<dbReference type="Gene3D" id="2.40.50.700">
    <property type="match status" value="1"/>
</dbReference>
<evidence type="ECO:0000256" key="13">
    <source>
        <dbReference type="ARBA" id="ARBA00022839"/>
    </source>
</evidence>
<evidence type="ECO:0000313" key="23">
    <source>
        <dbReference type="WBParaSite" id="maker-uti_cns_0002566-snap-gene-0.11-mRNA-1"/>
    </source>
</evidence>
<sequence length="1215" mass="133989">MASASLCADAPVLMATQRANKHILLRLDRGRRVRLVREVYLRSDVPCCSELCRRGCQAPADGCASLPAALTHYVLPDCAAARAYWELFELPEVEGVLLTLTSLHHIQGAGGRRLYNRVKSQLRDPRQSTALFDNEFQAECWRDRRPGESEDQHAAGLNWSAARWYAQHLDYAIPIVLVTDGTVEPCQPEDKGGVDVLSVADYVARFHGDKPQVTQIFESLRASLAAAEAASSAEGSAGESTRGDYPEHLSAESLKAGVKSGQFLQGCLHVSRKSGQDTAVVSLSGGAQMLELKASRGEILIVGQRDRNRAVHGDIVCVQLLPKASWAQPVEGEQQTADSAAAPTGRVVGIAQRNWRDYVCSVEPAADGSSKDSGASKRILAVPWDRRVPKIRIATSQAAALASQRFVVRIDAWPADSQYPNGHFVRPLGAVGHLETETQALLIEHGLAVREFSAKQLAELPAVTEDQPWQVDPQEVAKRRDLRQSHLVFSIDPVGCVDVDDTLSSMCLCPNVLESVCQCPIILESVCLCPNILESVCRCPNILESVCQCPNILESVCLCPIILESRCQCTNILESRCQCTNILESVWQCPNVLECLCPIILDSVCQCPNILESRCQCPNILESRRLDNGNIELGVHIADVTHFVKANSLCDIEARQRCTSIYLADRRYDMLPLLLSGNLCSLWSQVDRYAVSVIWELTPDTEVVSVWYGRTVIRSAYKLFYEMAQRIHDGEAMETAVPDIPELAPLLKRDRDLLRRRFAQLREAVSLLVGVANTIKARRMACGGLELEGVEVQAKFADPERTQLEDLVPKAPLQMHEVIAECMIFANHWVARKIVAYYPSQSCLRRHPPPRQEFFDSLIRCAQARGFTIKADSNRQLAESLDSCVDPADPEVNRILRTLATQAMSNALYFSTGALPRDQFAHYGLALDLYTHFTSPIRRYADILVHRCLLAALGDSEAEDALLPNQELEAQCCLMNERHRAAQHAQMASMQLFQCLFFRARPPTDPLRLVEAVVCQVRDSSIGVFVPRYGIKGSVRLARSDGSVLDAGPPARDLRSVQAAPPLAEAAPDGCGPRWIPAGSGASVSRDPSGGSLRVSTGPEQKQQVYSLFDHLVVRVSVAESHSHGPALQLDLVARLVSKDAGAADAGGGGKADLVRQVREREEQQEEERRRDLKRRQGEEEGGQQHLLQSTGTLYHFLLDTARRDAKRRRGSGQD</sequence>
<dbReference type="Gene3D" id="2.40.50.690">
    <property type="match status" value="1"/>
</dbReference>
<dbReference type="Gene3D" id="2.40.50.140">
    <property type="entry name" value="Nucleic acid-binding proteins"/>
    <property type="match status" value="1"/>
</dbReference>
<dbReference type="InterPro" id="IPR022966">
    <property type="entry name" value="RNase_II/R_CS"/>
</dbReference>
<evidence type="ECO:0000256" key="3">
    <source>
        <dbReference type="ARBA" id="ARBA00004123"/>
    </source>
</evidence>
<dbReference type="Pfam" id="PF17216">
    <property type="entry name" value="Rrp44_CSD1"/>
    <property type="match status" value="1"/>
</dbReference>